<organism evidence="2 3">
    <name type="scientific">Umbra pygmaea</name>
    <name type="common">Eastern mudminnow</name>
    <dbReference type="NCBI Taxonomy" id="75934"/>
    <lineage>
        <taxon>Eukaryota</taxon>
        <taxon>Metazoa</taxon>
        <taxon>Chordata</taxon>
        <taxon>Craniata</taxon>
        <taxon>Vertebrata</taxon>
        <taxon>Euteleostomi</taxon>
        <taxon>Actinopterygii</taxon>
        <taxon>Neopterygii</taxon>
        <taxon>Teleostei</taxon>
        <taxon>Protacanthopterygii</taxon>
        <taxon>Esociformes</taxon>
        <taxon>Umbridae</taxon>
        <taxon>Umbra</taxon>
    </lineage>
</organism>
<proteinExistence type="predicted"/>
<gene>
    <name evidence="2" type="ORF">UPYG_G00075440</name>
</gene>
<evidence type="ECO:0000313" key="2">
    <source>
        <dbReference type="EMBL" id="KAL1006689.1"/>
    </source>
</evidence>
<evidence type="ECO:0000256" key="1">
    <source>
        <dbReference type="SAM" id="Phobius"/>
    </source>
</evidence>
<accession>A0ABD0XCN2</accession>
<reference evidence="2 3" key="1">
    <citation type="submission" date="2024-06" db="EMBL/GenBank/DDBJ databases">
        <authorList>
            <person name="Pan Q."/>
            <person name="Wen M."/>
            <person name="Jouanno E."/>
            <person name="Zahm M."/>
            <person name="Klopp C."/>
            <person name="Cabau C."/>
            <person name="Louis A."/>
            <person name="Berthelot C."/>
            <person name="Parey E."/>
            <person name="Roest Crollius H."/>
            <person name="Montfort J."/>
            <person name="Robinson-Rechavi M."/>
            <person name="Bouchez O."/>
            <person name="Lampietro C."/>
            <person name="Lopez Roques C."/>
            <person name="Donnadieu C."/>
            <person name="Postlethwait J."/>
            <person name="Bobe J."/>
            <person name="Verreycken H."/>
            <person name="Guiguen Y."/>
        </authorList>
    </citation>
    <scope>NUCLEOTIDE SEQUENCE [LARGE SCALE GENOMIC DNA]</scope>
    <source>
        <strain evidence="2">Up_M1</strain>
        <tissue evidence="2">Testis</tissue>
    </source>
</reference>
<dbReference type="EMBL" id="JAGEUA010000002">
    <property type="protein sequence ID" value="KAL1006689.1"/>
    <property type="molecule type" value="Genomic_DNA"/>
</dbReference>
<name>A0ABD0XCN2_UMBPY</name>
<evidence type="ECO:0000313" key="3">
    <source>
        <dbReference type="Proteomes" id="UP001557470"/>
    </source>
</evidence>
<keyword evidence="1" id="KW-0812">Transmembrane</keyword>
<sequence length="129" mass="14451">MFAGSCLSSVLDDSWNYQNGENSFEEHQSQSTIPISTHPKHLFPLPHLGLIATLPLLGRCWQSVPAGLLYYQVFSSLVPFILTASLSTVLLFVLNIYYCQSEYCALIILHCCYLTLVLHASISRIHLCC</sequence>
<protein>
    <submittedName>
        <fullName evidence="2">Uncharacterized protein</fullName>
    </submittedName>
</protein>
<keyword evidence="1" id="KW-1133">Transmembrane helix</keyword>
<comment type="caution">
    <text evidence="2">The sequence shown here is derived from an EMBL/GenBank/DDBJ whole genome shotgun (WGS) entry which is preliminary data.</text>
</comment>
<keyword evidence="3" id="KW-1185">Reference proteome</keyword>
<keyword evidence="1" id="KW-0472">Membrane</keyword>
<dbReference type="Proteomes" id="UP001557470">
    <property type="component" value="Unassembled WGS sequence"/>
</dbReference>
<feature type="transmembrane region" description="Helical" evidence="1">
    <location>
        <begin position="69"/>
        <end position="96"/>
    </location>
</feature>
<dbReference type="AlphaFoldDB" id="A0ABD0XCN2"/>
<feature type="transmembrane region" description="Helical" evidence="1">
    <location>
        <begin position="103"/>
        <end position="122"/>
    </location>
</feature>